<organism evidence="2 3">
    <name type="scientific">Fusarium proliferatum (strain ET1)</name>
    <name type="common">Orchid endophyte fungus</name>
    <dbReference type="NCBI Taxonomy" id="1227346"/>
    <lineage>
        <taxon>Eukaryota</taxon>
        <taxon>Fungi</taxon>
        <taxon>Dikarya</taxon>
        <taxon>Ascomycota</taxon>
        <taxon>Pezizomycotina</taxon>
        <taxon>Sordariomycetes</taxon>
        <taxon>Hypocreomycetidae</taxon>
        <taxon>Hypocreales</taxon>
        <taxon>Nectriaceae</taxon>
        <taxon>Fusarium</taxon>
        <taxon>Fusarium fujikuroi species complex</taxon>
    </lineage>
</organism>
<dbReference type="AlphaFoldDB" id="A0A1L7VM86"/>
<accession>A0A1L7VM86</accession>
<dbReference type="Proteomes" id="UP000183971">
    <property type="component" value="Unassembled WGS sequence"/>
</dbReference>
<sequence length="140" mass="15977">MSYLSGSNTKASNGLEIVSQDEAFRRLGPEGRRIMVTAAQHSIDTYKEYASRNLAETAYDHIPLRRNVNADKISTTKSSQDVDNVRKIGRLMERVEVLEAENRALKKKNAEFEDKNRSLKRKNTEFEDKQAKMAKLLADD</sequence>
<comment type="caution">
    <text evidence="2">The sequence shown here is derived from an EMBL/GenBank/DDBJ whole genome shotgun (WGS) entry which is preliminary data.</text>
</comment>
<dbReference type="RefSeq" id="XP_031081393.1">
    <property type="nucleotide sequence ID" value="XM_031231347.1"/>
</dbReference>
<reference evidence="3" key="1">
    <citation type="journal article" date="2016" name="Genome Biol. Evol.">
        <title>Comparative 'omics' of the Fusarium fujikuroi species complex highlights differences in genetic potential and metabolite synthesis.</title>
        <authorList>
            <person name="Niehaus E.-M."/>
            <person name="Muensterkoetter M."/>
            <person name="Proctor R.H."/>
            <person name="Brown D.W."/>
            <person name="Sharon A."/>
            <person name="Idan Y."/>
            <person name="Oren-Young L."/>
            <person name="Sieber C.M."/>
            <person name="Novak O."/>
            <person name="Pencik A."/>
            <person name="Tarkowska D."/>
            <person name="Hromadova K."/>
            <person name="Freeman S."/>
            <person name="Maymon M."/>
            <person name="Elazar M."/>
            <person name="Youssef S.A."/>
            <person name="El-Shabrawy E.S.M."/>
            <person name="Shalaby A.B.A."/>
            <person name="Houterman P."/>
            <person name="Brock N.L."/>
            <person name="Burkhardt I."/>
            <person name="Tsavkelova E.A."/>
            <person name="Dickschat J.S."/>
            <person name="Galuszka P."/>
            <person name="Gueldener U."/>
            <person name="Tudzynski B."/>
        </authorList>
    </citation>
    <scope>NUCLEOTIDE SEQUENCE [LARGE SCALE GENOMIC DNA]</scope>
    <source>
        <strain evidence="3">ET1</strain>
    </source>
</reference>
<keyword evidence="1" id="KW-0175">Coiled coil</keyword>
<protein>
    <submittedName>
        <fullName evidence="2">Uncharacterized protein</fullName>
    </submittedName>
</protein>
<evidence type="ECO:0000313" key="2">
    <source>
        <dbReference type="EMBL" id="CZR40800.1"/>
    </source>
</evidence>
<dbReference type="VEuPathDB" id="FungiDB:FPRO_10388"/>
<gene>
    <name evidence="2" type="ORF">FPRO_10388</name>
</gene>
<dbReference type="GeneID" id="42055260"/>
<proteinExistence type="predicted"/>
<keyword evidence="3" id="KW-1185">Reference proteome</keyword>
<evidence type="ECO:0000256" key="1">
    <source>
        <dbReference type="SAM" id="Coils"/>
    </source>
</evidence>
<dbReference type="EMBL" id="FJOF01000005">
    <property type="protein sequence ID" value="CZR40800.1"/>
    <property type="molecule type" value="Genomic_DNA"/>
</dbReference>
<evidence type="ECO:0000313" key="3">
    <source>
        <dbReference type="Proteomes" id="UP000183971"/>
    </source>
</evidence>
<feature type="coiled-coil region" evidence="1">
    <location>
        <begin position="88"/>
        <end position="139"/>
    </location>
</feature>
<name>A0A1L7VM86_FUSPR</name>